<dbReference type="AlphaFoldDB" id="A0A7V8NS39"/>
<sequence>MERARLVLSDYLADIFQKGFTFLVFVGVMVYLNWKMALGAAVLLPLVVLPVNKFGGKIRRSSENSQTRLGDLSQILQETVSGNRVVKAFGMEEFETKKFREAARRLLRENMRWVRAAAATGPLMDLLGAIIIPLLLLYARDEIKHGLMTSGVFLAFIYAMFNSYMPIKRIGYIYQQFQAALGASTKVFAYLDQPEEVSEVPGAKPLPPFSREIIFENVGFAYDRESGAVLERIQFQARCGEVIALVGSSGAGKTTLVNLLPRFYEATGGDIRIDGVNIRDVTIKSLREQIAMVTQENILFYDTVWNNICYGLTNVSKERVIGAAQAALAEDFILALPKGFHTVIGERGTRLSGGQRQRIAIARAILKDSPILILDEATSELDAESELYVQKALANLMVGRTTFVIAHRLATIRRADKILVLEDGQIRESGTHNELLARSGIYARLHDLQFAEDDMLTPAQAAPADLESPQNRS</sequence>
<comment type="caution">
    <text evidence="10">The sequence shown here is derived from an EMBL/GenBank/DDBJ whole genome shotgun (WGS) entry which is preliminary data.</text>
</comment>
<dbReference type="Gene3D" id="3.40.50.300">
    <property type="entry name" value="P-loop containing nucleotide triphosphate hydrolases"/>
    <property type="match status" value="1"/>
</dbReference>
<dbReference type="GO" id="GO:0015421">
    <property type="term" value="F:ABC-type oligopeptide transporter activity"/>
    <property type="evidence" value="ECO:0007669"/>
    <property type="project" value="TreeGrafter"/>
</dbReference>
<evidence type="ECO:0000256" key="7">
    <source>
        <dbReference type="SAM" id="Phobius"/>
    </source>
</evidence>
<dbReference type="GO" id="GO:0005524">
    <property type="term" value="F:ATP binding"/>
    <property type="evidence" value="ECO:0007669"/>
    <property type="project" value="UniProtKB-KW"/>
</dbReference>
<dbReference type="FunFam" id="3.40.50.300:FF:000218">
    <property type="entry name" value="Multidrug ABC transporter ATP-binding protein"/>
    <property type="match status" value="1"/>
</dbReference>
<dbReference type="InterPro" id="IPR017871">
    <property type="entry name" value="ABC_transporter-like_CS"/>
</dbReference>
<evidence type="ECO:0000256" key="1">
    <source>
        <dbReference type="ARBA" id="ARBA00004651"/>
    </source>
</evidence>
<keyword evidence="5 7" id="KW-1133">Transmembrane helix</keyword>
<proteinExistence type="predicted"/>
<dbReference type="PANTHER" id="PTHR43394:SF1">
    <property type="entry name" value="ATP-BINDING CASSETTE SUB-FAMILY B MEMBER 10, MITOCHONDRIAL"/>
    <property type="match status" value="1"/>
</dbReference>
<evidence type="ECO:0000259" key="9">
    <source>
        <dbReference type="PROSITE" id="PS50929"/>
    </source>
</evidence>
<dbReference type="GO" id="GO:0005886">
    <property type="term" value="C:plasma membrane"/>
    <property type="evidence" value="ECO:0007669"/>
    <property type="project" value="UniProtKB-SubCell"/>
</dbReference>
<reference evidence="10" key="1">
    <citation type="submission" date="2020-06" db="EMBL/GenBank/DDBJ databases">
        <title>Legume-microbial interactions unlock mineral nutrients during tropical forest succession.</title>
        <authorList>
            <person name="Epihov D.Z."/>
        </authorList>
    </citation>
    <scope>NUCLEOTIDE SEQUENCE [LARGE SCALE GENOMIC DNA]</scope>
    <source>
        <strain evidence="10">Pan2503</strain>
    </source>
</reference>
<evidence type="ECO:0000259" key="8">
    <source>
        <dbReference type="PROSITE" id="PS50893"/>
    </source>
</evidence>
<feature type="domain" description="ABC transmembrane type-1" evidence="9">
    <location>
        <begin position="1"/>
        <end position="179"/>
    </location>
</feature>
<comment type="subcellular location">
    <subcellularLocation>
        <location evidence="1">Cell membrane</location>
        <topology evidence="1">Multi-pass membrane protein</topology>
    </subcellularLocation>
</comment>
<keyword evidence="3" id="KW-0547">Nucleotide-binding</keyword>
<feature type="domain" description="ABC transporter" evidence="8">
    <location>
        <begin position="213"/>
        <end position="448"/>
    </location>
</feature>
<feature type="transmembrane region" description="Helical" evidence="7">
    <location>
        <begin position="113"/>
        <end position="139"/>
    </location>
</feature>
<organism evidence="10 11">
    <name type="scientific">Candidatus Acidiferrum panamense</name>
    <dbReference type="NCBI Taxonomy" id="2741543"/>
    <lineage>
        <taxon>Bacteria</taxon>
        <taxon>Pseudomonadati</taxon>
        <taxon>Acidobacteriota</taxon>
        <taxon>Terriglobia</taxon>
        <taxon>Candidatus Acidiferrales</taxon>
        <taxon>Candidatus Acidiferrum</taxon>
    </lineage>
</organism>
<feature type="transmembrane region" description="Helical" evidence="7">
    <location>
        <begin position="20"/>
        <end position="51"/>
    </location>
</feature>
<evidence type="ECO:0000256" key="3">
    <source>
        <dbReference type="ARBA" id="ARBA00022741"/>
    </source>
</evidence>
<dbReference type="PANTHER" id="PTHR43394">
    <property type="entry name" value="ATP-DEPENDENT PERMEASE MDL1, MITOCHONDRIAL"/>
    <property type="match status" value="1"/>
</dbReference>
<dbReference type="Pfam" id="PF00664">
    <property type="entry name" value="ABC_membrane"/>
    <property type="match status" value="1"/>
</dbReference>
<evidence type="ECO:0000313" key="10">
    <source>
        <dbReference type="EMBL" id="MBA0086524.1"/>
    </source>
</evidence>
<protein>
    <submittedName>
        <fullName evidence="10">ABC transporter ATP-binding protein</fullName>
    </submittedName>
</protein>
<dbReference type="InterPro" id="IPR036640">
    <property type="entry name" value="ABC1_TM_sf"/>
</dbReference>
<dbReference type="InterPro" id="IPR003439">
    <property type="entry name" value="ABC_transporter-like_ATP-bd"/>
</dbReference>
<dbReference type="Gene3D" id="1.20.1560.10">
    <property type="entry name" value="ABC transporter type 1, transmembrane domain"/>
    <property type="match status" value="1"/>
</dbReference>
<dbReference type="SMART" id="SM00382">
    <property type="entry name" value="AAA"/>
    <property type="match status" value="1"/>
</dbReference>
<keyword evidence="4 10" id="KW-0067">ATP-binding</keyword>
<dbReference type="PROSITE" id="PS50893">
    <property type="entry name" value="ABC_TRANSPORTER_2"/>
    <property type="match status" value="1"/>
</dbReference>
<dbReference type="InterPro" id="IPR027417">
    <property type="entry name" value="P-loop_NTPase"/>
</dbReference>
<dbReference type="PROSITE" id="PS00211">
    <property type="entry name" value="ABC_TRANSPORTER_1"/>
    <property type="match status" value="1"/>
</dbReference>
<dbReference type="PROSITE" id="PS50929">
    <property type="entry name" value="ABC_TM1F"/>
    <property type="match status" value="1"/>
</dbReference>
<feature type="transmembrane region" description="Helical" evidence="7">
    <location>
        <begin position="145"/>
        <end position="165"/>
    </location>
</feature>
<dbReference type="SUPFAM" id="SSF90123">
    <property type="entry name" value="ABC transporter transmembrane region"/>
    <property type="match status" value="1"/>
</dbReference>
<evidence type="ECO:0000256" key="2">
    <source>
        <dbReference type="ARBA" id="ARBA00022692"/>
    </source>
</evidence>
<dbReference type="InterPro" id="IPR011527">
    <property type="entry name" value="ABC1_TM_dom"/>
</dbReference>
<dbReference type="EMBL" id="JACDQQ010001557">
    <property type="protein sequence ID" value="MBA0086524.1"/>
    <property type="molecule type" value="Genomic_DNA"/>
</dbReference>
<evidence type="ECO:0000256" key="5">
    <source>
        <dbReference type="ARBA" id="ARBA00022989"/>
    </source>
</evidence>
<dbReference type="GO" id="GO:0016887">
    <property type="term" value="F:ATP hydrolysis activity"/>
    <property type="evidence" value="ECO:0007669"/>
    <property type="project" value="InterPro"/>
</dbReference>
<dbReference type="InterPro" id="IPR003593">
    <property type="entry name" value="AAA+_ATPase"/>
</dbReference>
<keyword evidence="2 7" id="KW-0812">Transmembrane</keyword>
<evidence type="ECO:0000256" key="6">
    <source>
        <dbReference type="ARBA" id="ARBA00023136"/>
    </source>
</evidence>
<dbReference type="Proteomes" id="UP000567293">
    <property type="component" value="Unassembled WGS sequence"/>
</dbReference>
<gene>
    <name evidence="10" type="ORF">HRJ53_16210</name>
</gene>
<name>A0A7V8NS39_9BACT</name>
<accession>A0A7V8NS39</accession>
<evidence type="ECO:0000256" key="4">
    <source>
        <dbReference type="ARBA" id="ARBA00022840"/>
    </source>
</evidence>
<dbReference type="SUPFAM" id="SSF52540">
    <property type="entry name" value="P-loop containing nucleoside triphosphate hydrolases"/>
    <property type="match status" value="1"/>
</dbReference>
<dbReference type="Pfam" id="PF00005">
    <property type="entry name" value="ABC_tran"/>
    <property type="match status" value="1"/>
</dbReference>
<evidence type="ECO:0000313" key="11">
    <source>
        <dbReference type="Proteomes" id="UP000567293"/>
    </source>
</evidence>
<dbReference type="InterPro" id="IPR039421">
    <property type="entry name" value="Type_1_exporter"/>
</dbReference>
<keyword evidence="6 7" id="KW-0472">Membrane</keyword>
<keyword evidence="11" id="KW-1185">Reference proteome</keyword>